<dbReference type="Pfam" id="PF04542">
    <property type="entry name" value="Sigma70_r2"/>
    <property type="match status" value="1"/>
</dbReference>
<dbReference type="Proteomes" id="UP001589887">
    <property type="component" value="Unassembled WGS sequence"/>
</dbReference>
<comment type="caution">
    <text evidence="3">The sequence shown here is derived from an EMBL/GenBank/DDBJ whole genome shotgun (WGS) entry which is preliminary data.</text>
</comment>
<keyword evidence="4" id="KW-1185">Reference proteome</keyword>
<dbReference type="SUPFAM" id="SSF88946">
    <property type="entry name" value="Sigma2 domain of RNA polymerase sigma factors"/>
    <property type="match status" value="1"/>
</dbReference>
<protein>
    <submittedName>
        <fullName evidence="3">Sigma factor</fullName>
    </submittedName>
</protein>
<accession>A0ABV6T987</accession>
<evidence type="ECO:0000313" key="3">
    <source>
        <dbReference type="EMBL" id="MFC0842347.1"/>
    </source>
</evidence>
<evidence type="ECO:0000313" key="4">
    <source>
        <dbReference type="Proteomes" id="UP001589887"/>
    </source>
</evidence>
<evidence type="ECO:0000259" key="2">
    <source>
        <dbReference type="Pfam" id="PF04542"/>
    </source>
</evidence>
<feature type="region of interest" description="Disordered" evidence="1">
    <location>
        <begin position="31"/>
        <end position="71"/>
    </location>
</feature>
<dbReference type="Gene3D" id="1.10.1740.10">
    <property type="match status" value="1"/>
</dbReference>
<reference evidence="3 4" key="1">
    <citation type="submission" date="2024-09" db="EMBL/GenBank/DDBJ databases">
        <authorList>
            <person name="Sun Q."/>
            <person name="Mori K."/>
        </authorList>
    </citation>
    <scope>NUCLEOTIDE SEQUENCE [LARGE SCALE GENOMIC DNA]</scope>
    <source>
        <strain evidence="3 4">JCM 4557</strain>
    </source>
</reference>
<feature type="domain" description="RNA polymerase sigma-70 region 2" evidence="2">
    <location>
        <begin position="15"/>
        <end position="41"/>
    </location>
</feature>
<evidence type="ECO:0000256" key="1">
    <source>
        <dbReference type="SAM" id="MobiDB-lite"/>
    </source>
</evidence>
<dbReference type="RefSeq" id="WP_394316986.1">
    <property type="nucleotide sequence ID" value="NZ_JBHMQV010000001.1"/>
</dbReference>
<dbReference type="InterPro" id="IPR007627">
    <property type="entry name" value="RNA_pol_sigma70_r2"/>
</dbReference>
<dbReference type="EMBL" id="JBHMQV010000001">
    <property type="protein sequence ID" value="MFC0842347.1"/>
    <property type="molecule type" value="Genomic_DNA"/>
</dbReference>
<proteinExistence type="predicted"/>
<sequence length="71" mass="7277">MVRNTSDFAPPAAPLRPQILALCYRMLGSASDAEDATQETCPGGAATPDVSQGGRRRGTSAGQPGPTGRHP</sequence>
<gene>
    <name evidence="3" type="ORF">ACFH04_01145</name>
</gene>
<dbReference type="InterPro" id="IPR013325">
    <property type="entry name" value="RNA_pol_sigma_r2"/>
</dbReference>
<name>A0ABV6T987_9ACTN</name>
<organism evidence="3 4">
    <name type="scientific">Streptomyces noboritoensis</name>
    <dbReference type="NCBI Taxonomy" id="67337"/>
    <lineage>
        <taxon>Bacteria</taxon>
        <taxon>Bacillati</taxon>
        <taxon>Actinomycetota</taxon>
        <taxon>Actinomycetes</taxon>
        <taxon>Kitasatosporales</taxon>
        <taxon>Streptomycetaceae</taxon>
        <taxon>Streptomyces</taxon>
    </lineage>
</organism>